<proteinExistence type="predicted"/>
<organism evidence="1 2">
    <name type="scientific">Popillia japonica</name>
    <name type="common">Japanese beetle</name>
    <dbReference type="NCBI Taxonomy" id="7064"/>
    <lineage>
        <taxon>Eukaryota</taxon>
        <taxon>Metazoa</taxon>
        <taxon>Ecdysozoa</taxon>
        <taxon>Arthropoda</taxon>
        <taxon>Hexapoda</taxon>
        <taxon>Insecta</taxon>
        <taxon>Pterygota</taxon>
        <taxon>Neoptera</taxon>
        <taxon>Endopterygota</taxon>
        <taxon>Coleoptera</taxon>
        <taxon>Polyphaga</taxon>
        <taxon>Scarabaeiformia</taxon>
        <taxon>Scarabaeidae</taxon>
        <taxon>Rutelinae</taxon>
        <taxon>Popillia</taxon>
    </lineage>
</organism>
<keyword evidence="2" id="KW-1185">Reference proteome</keyword>
<dbReference type="AlphaFoldDB" id="A0AAW1NAJ2"/>
<name>A0AAW1NAJ2_POPJA</name>
<evidence type="ECO:0000313" key="1">
    <source>
        <dbReference type="EMBL" id="KAK9754958.1"/>
    </source>
</evidence>
<protein>
    <submittedName>
        <fullName evidence="1">Uncharacterized protein</fullName>
    </submittedName>
</protein>
<dbReference type="EMBL" id="JASPKY010000004">
    <property type="protein sequence ID" value="KAK9754958.1"/>
    <property type="molecule type" value="Genomic_DNA"/>
</dbReference>
<reference evidence="1 2" key="1">
    <citation type="journal article" date="2024" name="BMC Genomics">
        <title>De novo assembly and annotation of Popillia japonica's genome with initial clues to its potential as an invasive pest.</title>
        <authorList>
            <person name="Cucini C."/>
            <person name="Boschi S."/>
            <person name="Funari R."/>
            <person name="Cardaioli E."/>
            <person name="Iannotti N."/>
            <person name="Marturano G."/>
            <person name="Paoli F."/>
            <person name="Bruttini M."/>
            <person name="Carapelli A."/>
            <person name="Frati F."/>
            <person name="Nardi F."/>
        </authorList>
    </citation>
    <scope>NUCLEOTIDE SEQUENCE [LARGE SCALE GENOMIC DNA]</scope>
    <source>
        <strain evidence="1">DMR45628</strain>
    </source>
</reference>
<accession>A0AAW1NAJ2</accession>
<dbReference type="Proteomes" id="UP001458880">
    <property type="component" value="Unassembled WGS sequence"/>
</dbReference>
<evidence type="ECO:0000313" key="2">
    <source>
        <dbReference type="Proteomes" id="UP001458880"/>
    </source>
</evidence>
<sequence length="103" mass="12207">MAELLIRSNEDSVPQIHGTPFLINDKAETLRKLFYWKLHYTLKDAKKLDKVPTFFSTSSFQKQKLKDHRDRQLHENIRNVMTVAIVVKKYFREEECLAGSLLR</sequence>
<gene>
    <name evidence="1" type="ORF">QE152_g824</name>
</gene>
<comment type="caution">
    <text evidence="1">The sequence shown here is derived from an EMBL/GenBank/DDBJ whole genome shotgun (WGS) entry which is preliminary data.</text>
</comment>